<reference evidence="2 3" key="1">
    <citation type="journal article" date="2018" name="PLoS Pathog.">
        <title>Evolution of structural diversity of trichothecenes, a family of toxins produced by plant pathogenic and entomopathogenic fungi.</title>
        <authorList>
            <person name="Proctor R.H."/>
            <person name="McCormick S.P."/>
            <person name="Kim H.S."/>
            <person name="Cardoza R.E."/>
            <person name="Stanley A.M."/>
            <person name="Lindo L."/>
            <person name="Kelly A."/>
            <person name="Brown D.W."/>
            <person name="Lee T."/>
            <person name="Vaughan M.M."/>
            <person name="Alexander N.J."/>
            <person name="Busman M."/>
            <person name="Gutierrez S."/>
        </authorList>
    </citation>
    <scope>NUCLEOTIDE SEQUENCE [LARGE SCALE GENOMIC DNA]</scope>
    <source>
        <strain evidence="2 3">NRRL 13405</strain>
    </source>
</reference>
<gene>
    <name evidence="2" type="ORF">FIE12Z_7483</name>
</gene>
<keyword evidence="3" id="KW-1185">Reference proteome</keyword>
<dbReference type="STRING" id="2594813.A0A395MLL2"/>
<evidence type="ECO:0000313" key="2">
    <source>
        <dbReference type="EMBL" id="RFN48263.1"/>
    </source>
</evidence>
<name>A0A395MLL2_9HYPO</name>
<accession>A0A395MLL2</accession>
<organism evidence="2 3">
    <name type="scientific">Fusarium flagelliforme</name>
    <dbReference type="NCBI Taxonomy" id="2675880"/>
    <lineage>
        <taxon>Eukaryota</taxon>
        <taxon>Fungi</taxon>
        <taxon>Dikarya</taxon>
        <taxon>Ascomycota</taxon>
        <taxon>Pezizomycotina</taxon>
        <taxon>Sordariomycetes</taxon>
        <taxon>Hypocreomycetidae</taxon>
        <taxon>Hypocreales</taxon>
        <taxon>Nectriaceae</taxon>
        <taxon>Fusarium</taxon>
        <taxon>Fusarium incarnatum-equiseti species complex</taxon>
    </lineage>
</organism>
<protein>
    <submittedName>
        <fullName evidence="2">Uncharacterized protein</fullName>
    </submittedName>
</protein>
<evidence type="ECO:0000313" key="3">
    <source>
        <dbReference type="Proteomes" id="UP000265631"/>
    </source>
</evidence>
<dbReference type="OrthoDB" id="3485856at2759"/>
<feature type="region of interest" description="Disordered" evidence="1">
    <location>
        <begin position="1"/>
        <end position="49"/>
    </location>
</feature>
<sequence length="405" mass="45427">MESGDEASRELPSVEVGLQYPNSKSLRKITPPQHEALPSPPTTTEAERVRTTRRLPKPLIDFKRKAEAACDAAPPTYSRIPLDWEEYASATEQIESAFPQFDYESDSGCIILRMPSPTHDTFTASLSGAITHELLRLSRENSRVQNFASQIKSNASSRILLSYEDVQDDGETILRHLRRQPDGQFGHKKAAFPGIVIEVSYSQDGKELSKLAKQYIHYTDGNIKAVICIDINYGNTQSTVSLWKPTFTLEGDGSDIYRLGFQQAIQEMPFRTANGKSVNSESALTLHLHDFAPDSECEDVPNIPISISFANICGFLDDADEVQKARESKDARGIRSTRKVKKKRKLSSSSLEELTLDDEEKFKEQEELVDTRISRSDNLFQPRSGDANIIYGDHGLRSRAVKRRA</sequence>
<dbReference type="AlphaFoldDB" id="A0A395MLL2"/>
<dbReference type="EMBL" id="PXXK01000215">
    <property type="protein sequence ID" value="RFN48263.1"/>
    <property type="molecule type" value="Genomic_DNA"/>
</dbReference>
<proteinExistence type="predicted"/>
<evidence type="ECO:0000256" key="1">
    <source>
        <dbReference type="SAM" id="MobiDB-lite"/>
    </source>
</evidence>
<dbReference type="Proteomes" id="UP000265631">
    <property type="component" value="Unassembled WGS sequence"/>
</dbReference>
<comment type="caution">
    <text evidence="2">The sequence shown here is derived from an EMBL/GenBank/DDBJ whole genome shotgun (WGS) entry which is preliminary data.</text>
</comment>